<reference evidence="2 3" key="1">
    <citation type="submission" date="2019-05" db="EMBL/GenBank/DDBJ databases">
        <title>Emergence of the Ug99 lineage of the wheat stem rust pathogen through somatic hybridization.</title>
        <authorList>
            <person name="Li F."/>
            <person name="Upadhyaya N.M."/>
            <person name="Sperschneider J."/>
            <person name="Matny O."/>
            <person name="Nguyen-Phuc H."/>
            <person name="Mago R."/>
            <person name="Raley C."/>
            <person name="Miller M.E."/>
            <person name="Silverstein K.A.T."/>
            <person name="Henningsen E."/>
            <person name="Hirsch C.D."/>
            <person name="Visser B."/>
            <person name="Pretorius Z.A."/>
            <person name="Steffenson B.J."/>
            <person name="Schwessinger B."/>
            <person name="Dodds P.N."/>
            <person name="Figueroa M."/>
        </authorList>
    </citation>
    <scope>NUCLEOTIDE SEQUENCE [LARGE SCALE GENOMIC DNA]</scope>
    <source>
        <strain evidence="2">21-0</strain>
    </source>
</reference>
<dbReference type="Proteomes" id="UP000324748">
    <property type="component" value="Unassembled WGS sequence"/>
</dbReference>
<evidence type="ECO:0000256" key="1">
    <source>
        <dbReference type="SAM" id="MobiDB-lite"/>
    </source>
</evidence>
<dbReference type="EMBL" id="VSWC01000132">
    <property type="protein sequence ID" value="KAA1079787.1"/>
    <property type="molecule type" value="Genomic_DNA"/>
</dbReference>
<comment type="caution">
    <text evidence="2">The sequence shown here is derived from an EMBL/GenBank/DDBJ whole genome shotgun (WGS) entry which is preliminary data.</text>
</comment>
<dbReference type="AlphaFoldDB" id="A0A5B0MS37"/>
<protein>
    <submittedName>
        <fullName evidence="2">Uncharacterized protein</fullName>
    </submittedName>
</protein>
<accession>A0A5B0MS37</accession>
<feature type="region of interest" description="Disordered" evidence="1">
    <location>
        <begin position="21"/>
        <end position="41"/>
    </location>
</feature>
<gene>
    <name evidence="2" type="ORF">PGT21_024169</name>
</gene>
<dbReference type="OrthoDB" id="2506873at2759"/>
<sequence>MRMVAAYNYIHGLVEKVARRNGSTTKKAGRAASTDPAAMKSSRPHELPLAFGDFFVREQRSANGRSCNLLADRPSKYTSYSLSEGFQRESEKIYLANLLRSAAWKLDSSYAGLLAARFFAGLVNGEWRIAGCDASIFEALMSSV</sequence>
<evidence type="ECO:0000313" key="3">
    <source>
        <dbReference type="Proteomes" id="UP000324748"/>
    </source>
</evidence>
<keyword evidence="3" id="KW-1185">Reference proteome</keyword>
<organism evidence="2 3">
    <name type="scientific">Puccinia graminis f. sp. tritici</name>
    <dbReference type="NCBI Taxonomy" id="56615"/>
    <lineage>
        <taxon>Eukaryota</taxon>
        <taxon>Fungi</taxon>
        <taxon>Dikarya</taxon>
        <taxon>Basidiomycota</taxon>
        <taxon>Pucciniomycotina</taxon>
        <taxon>Pucciniomycetes</taxon>
        <taxon>Pucciniales</taxon>
        <taxon>Pucciniaceae</taxon>
        <taxon>Puccinia</taxon>
    </lineage>
</organism>
<name>A0A5B0MS37_PUCGR</name>
<evidence type="ECO:0000313" key="2">
    <source>
        <dbReference type="EMBL" id="KAA1079787.1"/>
    </source>
</evidence>
<proteinExistence type="predicted"/>